<dbReference type="PANTHER" id="PTHR23421">
    <property type="entry name" value="BETA-GALACTOSIDASE RELATED"/>
    <property type="match status" value="1"/>
</dbReference>
<dbReference type="Gene3D" id="3.20.20.80">
    <property type="entry name" value="Glycosidases"/>
    <property type="match status" value="1"/>
</dbReference>
<gene>
    <name evidence="3" type="ORF">FBUS_05602</name>
</gene>
<feature type="domain" description="Glycoside hydrolase 35 catalytic" evidence="2">
    <location>
        <begin position="89"/>
        <end position="130"/>
    </location>
</feature>
<evidence type="ECO:0000256" key="1">
    <source>
        <dbReference type="ARBA" id="ARBA00009809"/>
    </source>
</evidence>
<dbReference type="InterPro" id="IPR031330">
    <property type="entry name" value="Gly_Hdrlase_35_cat"/>
</dbReference>
<evidence type="ECO:0000313" key="3">
    <source>
        <dbReference type="EMBL" id="KAA0184651.1"/>
    </source>
</evidence>
<reference evidence="3" key="1">
    <citation type="submission" date="2019-05" db="EMBL/GenBank/DDBJ databases">
        <title>Annotation for the trematode Fasciolopsis buski.</title>
        <authorList>
            <person name="Choi Y.-J."/>
        </authorList>
    </citation>
    <scope>NUCLEOTIDE SEQUENCE</scope>
    <source>
        <strain evidence="3">HT</strain>
        <tissue evidence="3">Whole worm</tissue>
    </source>
</reference>
<name>A0A8E0RPH4_9TREM</name>
<dbReference type="SUPFAM" id="SSF51445">
    <property type="entry name" value="(Trans)glycosidases"/>
    <property type="match status" value="1"/>
</dbReference>
<proteinExistence type="inferred from homology"/>
<accession>A0A8E0RPH4</accession>
<organism evidence="3 4">
    <name type="scientific">Fasciolopsis buskii</name>
    <dbReference type="NCBI Taxonomy" id="27845"/>
    <lineage>
        <taxon>Eukaryota</taxon>
        <taxon>Metazoa</taxon>
        <taxon>Spiralia</taxon>
        <taxon>Lophotrochozoa</taxon>
        <taxon>Platyhelminthes</taxon>
        <taxon>Trematoda</taxon>
        <taxon>Digenea</taxon>
        <taxon>Plagiorchiida</taxon>
        <taxon>Echinostomata</taxon>
        <taxon>Echinostomatoidea</taxon>
        <taxon>Fasciolidae</taxon>
        <taxon>Fasciolopsis</taxon>
    </lineage>
</organism>
<dbReference type="InterPro" id="IPR001944">
    <property type="entry name" value="Glycoside_Hdrlase_35"/>
</dbReference>
<dbReference type="Pfam" id="PF01301">
    <property type="entry name" value="Glyco_hydro_35"/>
    <property type="match status" value="1"/>
</dbReference>
<sequence length="130" mass="14630">MQGLKDEYKLRKENRVCQSILRKISGNKYFLSALLLSKSELVSMCATAIGVVTISSTVTTFLNARARKGPYDTQASSRSFTVDQKNHVFLKDGSEFQFISGSIHYFRIPQIYWTDRLLKAKSAGLDAVQV</sequence>
<comment type="caution">
    <text evidence="3">The sequence shown here is derived from an EMBL/GenBank/DDBJ whole genome shotgun (WGS) entry which is preliminary data.</text>
</comment>
<dbReference type="PRINTS" id="PR00742">
    <property type="entry name" value="GLHYDRLASE35"/>
</dbReference>
<protein>
    <submittedName>
        <fullName evidence="3">Beta-galactosidase</fullName>
    </submittedName>
</protein>
<evidence type="ECO:0000259" key="2">
    <source>
        <dbReference type="Pfam" id="PF01301"/>
    </source>
</evidence>
<dbReference type="EMBL" id="LUCM01010988">
    <property type="protein sequence ID" value="KAA0184651.1"/>
    <property type="molecule type" value="Genomic_DNA"/>
</dbReference>
<dbReference type="GO" id="GO:0005975">
    <property type="term" value="P:carbohydrate metabolic process"/>
    <property type="evidence" value="ECO:0007669"/>
    <property type="project" value="InterPro"/>
</dbReference>
<dbReference type="Proteomes" id="UP000728185">
    <property type="component" value="Unassembled WGS sequence"/>
</dbReference>
<dbReference type="InterPro" id="IPR017853">
    <property type="entry name" value="GH"/>
</dbReference>
<comment type="similarity">
    <text evidence="1">Belongs to the glycosyl hydrolase 35 family.</text>
</comment>
<evidence type="ECO:0000313" key="4">
    <source>
        <dbReference type="Proteomes" id="UP000728185"/>
    </source>
</evidence>
<dbReference type="AlphaFoldDB" id="A0A8E0RPH4"/>
<dbReference type="GO" id="GO:0004553">
    <property type="term" value="F:hydrolase activity, hydrolyzing O-glycosyl compounds"/>
    <property type="evidence" value="ECO:0007669"/>
    <property type="project" value="InterPro"/>
</dbReference>
<keyword evidence="4" id="KW-1185">Reference proteome</keyword>
<dbReference type="OrthoDB" id="1657402at2759"/>